<evidence type="ECO:0000256" key="7">
    <source>
        <dbReference type="SAM" id="SignalP"/>
    </source>
</evidence>
<dbReference type="InParanoid" id="D9QGB6"/>
<feature type="chain" id="PRO_5003126932" description="glycerophosphodiester phosphodiesterase" evidence="7">
    <location>
        <begin position="19"/>
        <end position="337"/>
    </location>
</feature>
<dbReference type="InterPro" id="IPR017946">
    <property type="entry name" value="PLC-like_Pdiesterase_TIM-brl"/>
</dbReference>
<proteinExistence type="inferred from homology"/>
<feature type="domain" description="GP-PDE" evidence="8">
    <location>
        <begin position="24"/>
        <end position="336"/>
    </location>
</feature>
<evidence type="ECO:0000313" key="9">
    <source>
        <dbReference type="EMBL" id="ADL00732.1"/>
    </source>
</evidence>
<dbReference type="Gene3D" id="3.20.20.190">
    <property type="entry name" value="Phosphatidylinositol (PI) phosphodiesterase"/>
    <property type="match status" value="1"/>
</dbReference>
<evidence type="ECO:0000313" key="10">
    <source>
        <dbReference type="Proteomes" id="UP000002696"/>
    </source>
</evidence>
<evidence type="ECO:0000256" key="2">
    <source>
        <dbReference type="ARBA" id="ARBA00012247"/>
    </source>
</evidence>
<dbReference type="PROSITE" id="PS51704">
    <property type="entry name" value="GP_PDE"/>
    <property type="match status" value="1"/>
</dbReference>
<keyword evidence="10" id="KW-1185">Reference proteome</keyword>
<dbReference type="Pfam" id="PF03009">
    <property type="entry name" value="GDPD"/>
    <property type="match status" value="1"/>
</dbReference>
<evidence type="ECO:0000256" key="5">
    <source>
        <dbReference type="ARBA" id="ARBA00022801"/>
    </source>
</evidence>
<evidence type="ECO:0000259" key="8">
    <source>
        <dbReference type="PROSITE" id="PS51704"/>
    </source>
</evidence>
<dbReference type="eggNOG" id="COG0584">
    <property type="taxonomic scope" value="Bacteria"/>
</dbReference>
<protein>
    <recommendedName>
        <fullName evidence="2">glycerophosphodiester phosphodiesterase</fullName>
        <ecNumber evidence="2">3.1.4.46</ecNumber>
    </recommendedName>
</protein>
<name>D9QGB6_BRESC</name>
<evidence type="ECO:0000256" key="4">
    <source>
        <dbReference type="ARBA" id="ARBA00022798"/>
    </source>
</evidence>
<evidence type="ECO:0000256" key="6">
    <source>
        <dbReference type="ARBA" id="ARBA00047512"/>
    </source>
</evidence>
<dbReference type="GO" id="GO:0042597">
    <property type="term" value="C:periplasmic space"/>
    <property type="evidence" value="ECO:0007669"/>
    <property type="project" value="TreeGrafter"/>
</dbReference>
<dbReference type="GO" id="GO:0008889">
    <property type="term" value="F:glycerophosphodiester phosphodiesterase activity"/>
    <property type="evidence" value="ECO:0007669"/>
    <property type="project" value="UniProtKB-EC"/>
</dbReference>
<evidence type="ECO:0000256" key="3">
    <source>
        <dbReference type="ARBA" id="ARBA00022729"/>
    </source>
</evidence>
<dbReference type="PANTHER" id="PTHR43620:SF7">
    <property type="entry name" value="GLYCEROPHOSPHODIESTER PHOSPHODIESTERASE GDPD5-RELATED"/>
    <property type="match status" value="1"/>
</dbReference>
<comment type="catalytic activity">
    <reaction evidence="6">
        <text>a sn-glycero-3-phosphodiester + H2O = an alcohol + sn-glycerol 3-phosphate + H(+)</text>
        <dbReference type="Rhea" id="RHEA:12969"/>
        <dbReference type="ChEBI" id="CHEBI:15377"/>
        <dbReference type="ChEBI" id="CHEBI:15378"/>
        <dbReference type="ChEBI" id="CHEBI:30879"/>
        <dbReference type="ChEBI" id="CHEBI:57597"/>
        <dbReference type="ChEBI" id="CHEBI:83408"/>
        <dbReference type="EC" id="3.1.4.46"/>
    </reaction>
</comment>
<dbReference type="AlphaFoldDB" id="D9QGB6"/>
<dbReference type="GO" id="GO:0006071">
    <property type="term" value="P:glycerol metabolic process"/>
    <property type="evidence" value="ECO:0007669"/>
    <property type="project" value="UniProtKB-KW"/>
</dbReference>
<evidence type="ECO:0000256" key="1">
    <source>
        <dbReference type="ARBA" id="ARBA00007277"/>
    </source>
</evidence>
<sequence length="337" mass="36220">MIRFILAAVMVTAFPAAAPAPPHPLVIAHRGASGERPEHTRAAYALAIDQGADFIEPDLVMSRDGALIVRHENEISGTTNVADHPEFADRRTTRTIDGVATTGWFTEDFTLAELRTLRARERLPTLRPGNAAFADETILTFQEVIDIARAGSARTGRVIGVAPELKHPTYFAEIDLPMVAPFVEILRTNGLTTADSPIIIQCFEVTTLRALDRLIEAPLAQLMSLSGGPADLPGQTYAGMVTPEGLTELATYADWAAVETGLVIPRTAAGASSAPTPFIAAAHKAGLKVVVWTFRAEDVFVPSDYRGDLSGWIRRFYGLGVDAVFSDFPDVAVAARS</sequence>
<reference evidence="10" key="1">
    <citation type="journal article" date="2011" name="J. Bacteriol.">
        <title>Genome sequences of eight morphologically diverse alphaproteobacteria.</title>
        <authorList>
            <consortium name="US DOE Joint Genome Institute"/>
            <person name="Brown P.J."/>
            <person name="Kysela D.T."/>
            <person name="Buechlein A."/>
            <person name="Hemmerich C."/>
            <person name="Brun Y.V."/>
        </authorList>
    </citation>
    <scope>NUCLEOTIDE SEQUENCE [LARGE SCALE GENOMIC DNA]</scope>
    <source>
        <strain evidence="10">ATCC 15264 / DSM 4735 / LMG 14903 / NBRC 16000 / CB 81</strain>
    </source>
</reference>
<dbReference type="PANTHER" id="PTHR43620">
    <property type="entry name" value="GLYCEROPHOSPHORYL DIESTER PHOSPHODIESTERASE"/>
    <property type="match status" value="1"/>
</dbReference>
<dbReference type="HOGENOM" id="CLU_030226_0_0_5"/>
<dbReference type="EC" id="3.1.4.46" evidence="2"/>
<dbReference type="OrthoDB" id="9795622at2"/>
<dbReference type="RefSeq" id="WP_013268835.1">
    <property type="nucleotide sequence ID" value="NC_014375.1"/>
</dbReference>
<dbReference type="GO" id="GO:0006629">
    <property type="term" value="P:lipid metabolic process"/>
    <property type="evidence" value="ECO:0007669"/>
    <property type="project" value="InterPro"/>
</dbReference>
<keyword evidence="5" id="KW-0378">Hydrolase</keyword>
<comment type="similarity">
    <text evidence="1">Belongs to the glycerophosphoryl diester phosphodiesterase family.</text>
</comment>
<dbReference type="InterPro" id="IPR030395">
    <property type="entry name" value="GP_PDE_dom"/>
</dbReference>
<organism evidence="9 10">
    <name type="scientific">Brevundimonas subvibrioides (strain ATCC 15264 / DSM 4735 / LMG 14903 / NBRC 16000 / CB 81)</name>
    <name type="common">Caulobacter subvibrioides</name>
    <dbReference type="NCBI Taxonomy" id="633149"/>
    <lineage>
        <taxon>Bacteria</taxon>
        <taxon>Pseudomonadati</taxon>
        <taxon>Pseudomonadota</taxon>
        <taxon>Alphaproteobacteria</taxon>
        <taxon>Caulobacterales</taxon>
        <taxon>Caulobacteraceae</taxon>
        <taxon>Brevundimonas</taxon>
    </lineage>
</organism>
<dbReference type="EMBL" id="CP002102">
    <property type="protein sequence ID" value="ADL00732.1"/>
    <property type="molecule type" value="Genomic_DNA"/>
</dbReference>
<dbReference type="STRING" id="633149.Bresu_1420"/>
<feature type="signal peptide" evidence="7">
    <location>
        <begin position="1"/>
        <end position="18"/>
    </location>
</feature>
<dbReference type="Proteomes" id="UP000002696">
    <property type="component" value="Chromosome"/>
</dbReference>
<dbReference type="KEGG" id="bsb:Bresu_1420"/>
<dbReference type="BioCyc" id="BSUB633149:G1GM8-1408-MONOMER"/>
<dbReference type="CDD" id="cd08602">
    <property type="entry name" value="GDPD_ScGlpQ1_like"/>
    <property type="match status" value="1"/>
</dbReference>
<dbReference type="FunCoup" id="D9QGB6">
    <property type="interactions" value="39"/>
</dbReference>
<dbReference type="SUPFAM" id="SSF51695">
    <property type="entry name" value="PLC-like phosphodiesterases"/>
    <property type="match status" value="1"/>
</dbReference>
<keyword evidence="4" id="KW-0319">Glycerol metabolism</keyword>
<keyword evidence="3 7" id="KW-0732">Signal</keyword>
<gene>
    <name evidence="9" type="ordered locus">Bresu_1420</name>
</gene>
<accession>D9QGB6</accession>